<dbReference type="PANTHER" id="PTHR43687">
    <property type="entry name" value="ADENYLYLSULFATE REDUCTASE, BETA SUBUNIT"/>
    <property type="match status" value="1"/>
</dbReference>
<name>B6WWN6_9BACT</name>
<gene>
    <name evidence="9" type="ORF">DESPIG_02505</name>
</gene>
<evidence type="ECO:0000313" key="10">
    <source>
        <dbReference type="Proteomes" id="UP000003676"/>
    </source>
</evidence>
<dbReference type="Proteomes" id="UP000003676">
    <property type="component" value="Unassembled WGS sequence"/>
</dbReference>
<dbReference type="PROSITE" id="PS00198">
    <property type="entry name" value="4FE4S_FER_1"/>
    <property type="match status" value="2"/>
</dbReference>
<keyword evidence="5" id="KW-0249">Electron transport</keyword>
<evidence type="ECO:0000256" key="4">
    <source>
        <dbReference type="ARBA" id="ARBA00022737"/>
    </source>
</evidence>
<dbReference type="HOGENOM" id="CLU_139698_5_5_7"/>
<dbReference type="InterPro" id="IPR050572">
    <property type="entry name" value="Fe-S_Ferredoxin"/>
</dbReference>
<dbReference type="Pfam" id="PF13237">
    <property type="entry name" value="Fer4_10"/>
    <property type="match status" value="1"/>
</dbReference>
<accession>B6WWN6</accession>
<dbReference type="eggNOG" id="COG1146">
    <property type="taxonomic scope" value="Bacteria"/>
</dbReference>
<feature type="domain" description="4Fe-4S ferredoxin-type" evidence="8">
    <location>
        <begin position="55"/>
        <end position="84"/>
    </location>
</feature>
<evidence type="ECO:0000259" key="8">
    <source>
        <dbReference type="PROSITE" id="PS51379"/>
    </source>
</evidence>
<keyword evidence="7" id="KW-0411">Iron-sulfur</keyword>
<sequence>MGGETPPPEDYKKRTFQHLEDTMGYNVNVDTDKCVGCGECVDVCPVEVYEIKDGKSEPVNSEECLGCESCVEVCETSAITVEEA</sequence>
<organism evidence="9 10">
    <name type="scientific">Desulfovibrio piger ATCC 29098</name>
    <dbReference type="NCBI Taxonomy" id="411464"/>
    <lineage>
        <taxon>Bacteria</taxon>
        <taxon>Pseudomonadati</taxon>
        <taxon>Thermodesulfobacteriota</taxon>
        <taxon>Desulfovibrionia</taxon>
        <taxon>Desulfovibrionales</taxon>
        <taxon>Desulfovibrionaceae</taxon>
        <taxon>Desulfovibrio</taxon>
    </lineage>
</organism>
<dbReference type="GO" id="GO:0051539">
    <property type="term" value="F:4 iron, 4 sulfur cluster binding"/>
    <property type="evidence" value="ECO:0007669"/>
    <property type="project" value="UniProtKB-KW"/>
</dbReference>
<keyword evidence="3" id="KW-0479">Metal-binding</keyword>
<dbReference type="PROSITE" id="PS51379">
    <property type="entry name" value="4FE4S_FER_2"/>
    <property type="match status" value="2"/>
</dbReference>
<proteinExistence type="predicted"/>
<dbReference type="AlphaFoldDB" id="B6WWN6"/>
<keyword evidence="2" id="KW-0004">4Fe-4S</keyword>
<evidence type="ECO:0000256" key="7">
    <source>
        <dbReference type="ARBA" id="ARBA00023014"/>
    </source>
</evidence>
<keyword evidence="6" id="KW-0408">Iron</keyword>
<reference evidence="9 10" key="2">
    <citation type="submission" date="2008-10" db="EMBL/GenBank/DDBJ databases">
        <authorList>
            <person name="Fulton L."/>
            <person name="Clifton S."/>
            <person name="Fulton B."/>
            <person name="Xu J."/>
            <person name="Minx P."/>
            <person name="Pepin K.H."/>
            <person name="Johnson M."/>
            <person name="Bhonagiri V."/>
            <person name="Nash W.E."/>
            <person name="Mardis E.R."/>
            <person name="Wilson R.K."/>
        </authorList>
    </citation>
    <scope>NUCLEOTIDE SEQUENCE [LARGE SCALE GENOMIC DNA]</scope>
    <source>
        <strain evidence="9 10">ATCC 29098</strain>
    </source>
</reference>
<keyword evidence="1" id="KW-0813">Transport</keyword>
<dbReference type="PANTHER" id="PTHR43687:SF6">
    <property type="entry name" value="L-ASPARTATE SEMIALDEHYDE SULFURTRANSFERASE IRON-SULFUR SUBUNIT"/>
    <property type="match status" value="1"/>
</dbReference>
<protein>
    <submittedName>
        <fullName evidence="9">Ferredoxin-1</fullName>
    </submittedName>
</protein>
<evidence type="ECO:0000313" key="9">
    <source>
        <dbReference type="EMBL" id="EEB32653.1"/>
    </source>
</evidence>
<keyword evidence="4" id="KW-0677">Repeat</keyword>
<evidence type="ECO:0000256" key="3">
    <source>
        <dbReference type="ARBA" id="ARBA00022723"/>
    </source>
</evidence>
<dbReference type="InterPro" id="IPR017900">
    <property type="entry name" value="4Fe4S_Fe_S_CS"/>
</dbReference>
<comment type="caution">
    <text evidence="9">The sequence shown here is derived from an EMBL/GenBank/DDBJ whole genome shotgun (WGS) entry which is preliminary data.</text>
</comment>
<dbReference type="GO" id="GO:0046872">
    <property type="term" value="F:metal ion binding"/>
    <property type="evidence" value="ECO:0007669"/>
    <property type="project" value="UniProtKB-KW"/>
</dbReference>
<feature type="domain" description="4Fe-4S ferredoxin-type" evidence="8">
    <location>
        <begin position="25"/>
        <end position="54"/>
    </location>
</feature>
<dbReference type="InterPro" id="IPR017896">
    <property type="entry name" value="4Fe4S_Fe-S-bd"/>
</dbReference>
<evidence type="ECO:0000256" key="5">
    <source>
        <dbReference type="ARBA" id="ARBA00022982"/>
    </source>
</evidence>
<dbReference type="STRING" id="901.DESPIGER_2379"/>
<evidence type="ECO:0000256" key="1">
    <source>
        <dbReference type="ARBA" id="ARBA00022448"/>
    </source>
</evidence>
<dbReference type="EMBL" id="ABXU01000074">
    <property type="protein sequence ID" value="EEB32653.1"/>
    <property type="molecule type" value="Genomic_DNA"/>
</dbReference>
<dbReference type="SUPFAM" id="SSF54862">
    <property type="entry name" value="4Fe-4S ferredoxins"/>
    <property type="match status" value="1"/>
</dbReference>
<evidence type="ECO:0000256" key="2">
    <source>
        <dbReference type="ARBA" id="ARBA00022485"/>
    </source>
</evidence>
<evidence type="ECO:0000256" key="6">
    <source>
        <dbReference type="ARBA" id="ARBA00023004"/>
    </source>
</evidence>
<reference evidence="9 10" key="1">
    <citation type="submission" date="2008-10" db="EMBL/GenBank/DDBJ databases">
        <title>Draft genome sequence of Desulvovibrio piger (ATCC 29098).</title>
        <authorList>
            <person name="Sudarsanam P."/>
            <person name="Ley R."/>
            <person name="Guruge J."/>
            <person name="Turnbaugh P.J."/>
            <person name="Mahowald M."/>
            <person name="Liep D."/>
            <person name="Gordon J."/>
        </authorList>
    </citation>
    <scope>NUCLEOTIDE SEQUENCE [LARGE SCALE GENOMIC DNA]</scope>
    <source>
        <strain evidence="9 10">ATCC 29098</strain>
    </source>
</reference>
<dbReference type="Gene3D" id="3.30.70.20">
    <property type="match status" value="1"/>
</dbReference>